<keyword evidence="3" id="KW-1015">Disulfide bond</keyword>
<evidence type="ECO:0000256" key="4">
    <source>
        <dbReference type="ARBA" id="ARBA00023284"/>
    </source>
</evidence>
<keyword evidence="5" id="KW-0732">Signal</keyword>
<name>A0ABW9JZK8_9FLAO</name>
<dbReference type="InterPro" id="IPR050553">
    <property type="entry name" value="Thioredoxin_ResA/DsbE_sf"/>
</dbReference>
<dbReference type="SUPFAM" id="SSF52833">
    <property type="entry name" value="Thioredoxin-like"/>
    <property type="match status" value="1"/>
</dbReference>
<evidence type="ECO:0000313" key="8">
    <source>
        <dbReference type="Proteomes" id="UP001634154"/>
    </source>
</evidence>
<feature type="domain" description="Thioredoxin" evidence="6">
    <location>
        <begin position="230"/>
        <end position="368"/>
    </location>
</feature>
<dbReference type="Gene3D" id="3.40.30.10">
    <property type="entry name" value="Glutaredoxin"/>
    <property type="match status" value="1"/>
</dbReference>
<dbReference type="EMBL" id="JBJXVJ010000001">
    <property type="protein sequence ID" value="MFN1216521.1"/>
    <property type="molecule type" value="Genomic_DNA"/>
</dbReference>
<sequence>MRRISKVVLLLLSSFAFSQEQFTIELTALPFESDSLLLAPPTTSRNTISLYQLNLSGDHKNVKSIANSKAAKIRIEPRNTISGTVPCPLPMLMMAPKEDKSFQQSKIFFIEHGNLNINIKDKDLTLDLSKDAVLNKDYKQLKSYLLAVDKKLKPFENNNQADLDEKEKLLKAYIKKNPDSYPAFWEIVDAFSKYGFHKGYLTDLPLFSKKLKASPCFKDFEKILLLENSTNTGEKFPKIVFKSGDRITREDFTNHKITVIDYWSTTCKPCIQELPGLVKLYEKYKNKGVNFISVADEKTPQRMQLANKIIKDNHVPWKNYFDTGKEFTRKLNAAGYPLFIMIDRDGKIISRELGGQEILEALIEKHIN</sequence>
<organism evidence="7 8">
    <name type="scientific">Chryseobacterium kwangjuense</name>
    <dbReference type="NCBI Taxonomy" id="267125"/>
    <lineage>
        <taxon>Bacteria</taxon>
        <taxon>Pseudomonadati</taxon>
        <taxon>Bacteroidota</taxon>
        <taxon>Flavobacteriia</taxon>
        <taxon>Flavobacteriales</taxon>
        <taxon>Weeksellaceae</taxon>
        <taxon>Chryseobacterium group</taxon>
        <taxon>Chryseobacterium</taxon>
    </lineage>
</organism>
<keyword evidence="8" id="KW-1185">Reference proteome</keyword>
<keyword evidence="4" id="KW-0676">Redox-active center</keyword>
<dbReference type="InterPro" id="IPR013766">
    <property type="entry name" value="Thioredoxin_domain"/>
</dbReference>
<gene>
    <name evidence="7" type="ORF">ACKW6Q_05985</name>
</gene>
<dbReference type="PROSITE" id="PS51352">
    <property type="entry name" value="THIOREDOXIN_2"/>
    <property type="match status" value="1"/>
</dbReference>
<keyword evidence="2" id="KW-0201">Cytochrome c-type biogenesis</keyword>
<feature type="signal peptide" evidence="5">
    <location>
        <begin position="1"/>
        <end position="18"/>
    </location>
</feature>
<proteinExistence type="predicted"/>
<evidence type="ECO:0000256" key="5">
    <source>
        <dbReference type="SAM" id="SignalP"/>
    </source>
</evidence>
<evidence type="ECO:0000256" key="2">
    <source>
        <dbReference type="ARBA" id="ARBA00022748"/>
    </source>
</evidence>
<evidence type="ECO:0000256" key="1">
    <source>
        <dbReference type="ARBA" id="ARBA00004196"/>
    </source>
</evidence>
<evidence type="ECO:0000313" key="7">
    <source>
        <dbReference type="EMBL" id="MFN1216521.1"/>
    </source>
</evidence>
<accession>A0ABW9JZK8</accession>
<dbReference type="Pfam" id="PF08534">
    <property type="entry name" value="Redoxin"/>
    <property type="match status" value="1"/>
</dbReference>
<dbReference type="CDD" id="cd02966">
    <property type="entry name" value="TlpA_like_family"/>
    <property type="match status" value="1"/>
</dbReference>
<evidence type="ECO:0000256" key="3">
    <source>
        <dbReference type="ARBA" id="ARBA00023157"/>
    </source>
</evidence>
<dbReference type="InterPro" id="IPR036249">
    <property type="entry name" value="Thioredoxin-like_sf"/>
</dbReference>
<protein>
    <submittedName>
        <fullName evidence="7">TlpA family protein disulfide reductase</fullName>
    </submittedName>
</protein>
<dbReference type="PANTHER" id="PTHR42852">
    <property type="entry name" value="THIOL:DISULFIDE INTERCHANGE PROTEIN DSBE"/>
    <property type="match status" value="1"/>
</dbReference>
<evidence type="ECO:0000259" key="6">
    <source>
        <dbReference type="PROSITE" id="PS51352"/>
    </source>
</evidence>
<dbReference type="Proteomes" id="UP001634154">
    <property type="component" value="Unassembled WGS sequence"/>
</dbReference>
<dbReference type="PANTHER" id="PTHR42852:SF6">
    <property type="entry name" value="THIOL:DISULFIDE INTERCHANGE PROTEIN DSBE"/>
    <property type="match status" value="1"/>
</dbReference>
<comment type="subcellular location">
    <subcellularLocation>
        <location evidence="1">Cell envelope</location>
    </subcellularLocation>
</comment>
<comment type="caution">
    <text evidence="7">The sequence shown here is derived from an EMBL/GenBank/DDBJ whole genome shotgun (WGS) entry which is preliminary data.</text>
</comment>
<reference evidence="7 8" key="1">
    <citation type="submission" date="2024-12" db="EMBL/GenBank/DDBJ databases">
        <title>Draft genome sequence of Chryseobacterium kwangjuense AG447.</title>
        <authorList>
            <person name="Cheptsov V.S."/>
            <person name="Belov A."/>
            <person name="Zavarzina A.G."/>
        </authorList>
    </citation>
    <scope>NUCLEOTIDE SEQUENCE [LARGE SCALE GENOMIC DNA]</scope>
    <source>
        <strain evidence="7 8">AG447</strain>
    </source>
</reference>
<dbReference type="RefSeq" id="WP_409356051.1">
    <property type="nucleotide sequence ID" value="NZ_JBJXVJ010000001.1"/>
</dbReference>
<feature type="chain" id="PRO_5045774489" evidence="5">
    <location>
        <begin position="19"/>
        <end position="368"/>
    </location>
</feature>
<dbReference type="InterPro" id="IPR013740">
    <property type="entry name" value="Redoxin"/>
</dbReference>